<gene>
    <name evidence="2" type="ORF">E0L32_009666</name>
</gene>
<evidence type="ECO:0000313" key="2">
    <source>
        <dbReference type="EMBL" id="TPX08848.1"/>
    </source>
</evidence>
<reference evidence="2 3" key="1">
    <citation type="submission" date="2019-06" db="EMBL/GenBank/DDBJ databases">
        <title>Draft genome sequence of the filamentous fungus Phialemoniopsis curvata isolated from diesel fuel.</title>
        <authorList>
            <person name="Varaljay V.A."/>
            <person name="Lyon W.J."/>
            <person name="Crouch A.L."/>
            <person name="Drake C.E."/>
            <person name="Hollomon J.M."/>
            <person name="Nadeau L.J."/>
            <person name="Nunn H.S."/>
            <person name="Stevenson B.S."/>
            <person name="Bojanowski C.L."/>
            <person name="Crookes-Goodson W.J."/>
        </authorList>
    </citation>
    <scope>NUCLEOTIDE SEQUENCE [LARGE SCALE GENOMIC DNA]</scope>
    <source>
        <strain evidence="2 3">D216</strain>
    </source>
</reference>
<name>A0A507AVH6_9PEZI</name>
<evidence type="ECO:0000313" key="3">
    <source>
        <dbReference type="Proteomes" id="UP000319257"/>
    </source>
</evidence>
<dbReference type="EMBL" id="SKBQ01000072">
    <property type="protein sequence ID" value="TPX08848.1"/>
    <property type="molecule type" value="Genomic_DNA"/>
</dbReference>
<feature type="transmembrane region" description="Helical" evidence="1">
    <location>
        <begin position="429"/>
        <end position="455"/>
    </location>
</feature>
<dbReference type="Proteomes" id="UP000319257">
    <property type="component" value="Unassembled WGS sequence"/>
</dbReference>
<keyword evidence="1" id="KW-0472">Membrane</keyword>
<dbReference type="RefSeq" id="XP_030990559.1">
    <property type="nucleotide sequence ID" value="XM_031144655.1"/>
</dbReference>
<accession>A0A507AVH6</accession>
<dbReference type="STRING" id="1093900.A0A507AVH6"/>
<keyword evidence="1" id="KW-0812">Transmembrane</keyword>
<dbReference type="OrthoDB" id="5342924at2759"/>
<dbReference type="InParanoid" id="A0A507AVH6"/>
<keyword evidence="1" id="KW-1133">Transmembrane helix</keyword>
<dbReference type="GeneID" id="41977113"/>
<keyword evidence="3" id="KW-1185">Reference proteome</keyword>
<proteinExistence type="predicted"/>
<comment type="caution">
    <text evidence="2">The sequence shown here is derived from an EMBL/GenBank/DDBJ whole genome shotgun (WGS) entry which is preliminary data.</text>
</comment>
<evidence type="ECO:0000256" key="1">
    <source>
        <dbReference type="SAM" id="Phobius"/>
    </source>
</evidence>
<organism evidence="2 3">
    <name type="scientific">Thyridium curvatum</name>
    <dbReference type="NCBI Taxonomy" id="1093900"/>
    <lineage>
        <taxon>Eukaryota</taxon>
        <taxon>Fungi</taxon>
        <taxon>Dikarya</taxon>
        <taxon>Ascomycota</taxon>
        <taxon>Pezizomycotina</taxon>
        <taxon>Sordariomycetes</taxon>
        <taxon>Sordariomycetidae</taxon>
        <taxon>Thyridiales</taxon>
        <taxon>Thyridiaceae</taxon>
        <taxon>Thyridium</taxon>
    </lineage>
</organism>
<dbReference type="AlphaFoldDB" id="A0A507AVH6"/>
<protein>
    <submittedName>
        <fullName evidence="2">Uncharacterized protein</fullName>
    </submittedName>
</protein>
<sequence length="569" mass="62741">MLPKVDWWPIKDNVIPSELRSHPLFINATFEALYPKLVDASASLDFCNAAASRTENITAALIALCPFGGLPDILDSFQELLNIDSDRGFATNITVTAPHHVRDVSVGWKLGQGQHGESAVAYATTASDFVVKELREQGRGIKPHVQVRMKTQAVSTSYRMTEAPDGDHGTQTVLTTSGRPWRQPAVAVQCAPVREDAGRKVVQFGAGPYKAALDLTADVERLTQAHQDGEDLHFIDLTSSALGPVSASVLHRTGNSQRLCIAIARWVDSDVSSFVSSGDPPSTMVPVQPGASPEGLFLDKNEVLQMSTDWTRLLRNPVFTPTSDLQRNRTTTAFDEFYKICSKSVDSSSRCLAIGMSLYLTDALARLQYSWDTFRCDLDPLALSGGQKTSCMQHRASTEEVPVTVHLGMEEFLRVTGVSSSYFQRKSAYGLQGFSVSMAFALLIFHVVVILAHWMEHFVRKRTYRTRGWADVGELVALAMRADHFDVLAPGQSMLADGETWRLRTFVREKKSTGSADIMLKPKTTRLRSAAPNKIPPVSIWRESTICSERKASSCESLAEAKHKEMDIC</sequence>